<dbReference type="Gene3D" id="3.10.390.10">
    <property type="entry name" value="SAND domain-like"/>
    <property type="match status" value="1"/>
</dbReference>
<keyword evidence="1" id="KW-0103">Bromodomain</keyword>
<dbReference type="InterPro" id="IPR000770">
    <property type="entry name" value="SAND_dom"/>
</dbReference>
<comment type="caution">
    <text evidence="3">The sequence shown here is derived from an EMBL/GenBank/DDBJ whole genome shotgun (WGS) entry which is preliminary data.</text>
</comment>
<evidence type="ECO:0000256" key="1">
    <source>
        <dbReference type="ARBA" id="ARBA00023117"/>
    </source>
</evidence>
<sequence>MILVLTEELEGREKYIAGQVQKRDRRKVSQEVSKKEKKRIKDVRSSATTSCQRNIRIKGKPKDETLDFHSPKLPVTCGEAKGILYKEKMKQGSSEKCIQNEKGLWFTPREFEIEGKRKQSKNWKRSVLCRGKTLEQLLEKCEFLLLKAYCHPQSSFFTEIPCNIRDYGEPFREAMWLDLVKERLAEKVYTVAWFLRDMRLIFRNHKTFYKASDFGQVGLDLEAEFEKNLKEVLTFHEANKNSFQIPP</sequence>
<dbReference type="SUPFAM" id="SSF47370">
    <property type="entry name" value="Bromodomain"/>
    <property type="match status" value="1"/>
</dbReference>
<dbReference type="InterPro" id="IPR043563">
    <property type="entry name" value="Sp110/Sp140/Sp140L-like"/>
</dbReference>
<organism evidence="3 4">
    <name type="scientific">Balaenoptera physalus</name>
    <name type="common">Fin whale</name>
    <name type="synonym">Balaena physalus</name>
    <dbReference type="NCBI Taxonomy" id="9770"/>
    <lineage>
        <taxon>Eukaryota</taxon>
        <taxon>Metazoa</taxon>
        <taxon>Chordata</taxon>
        <taxon>Craniata</taxon>
        <taxon>Vertebrata</taxon>
        <taxon>Euteleostomi</taxon>
        <taxon>Mammalia</taxon>
        <taxon>Eutheria</taxon>
        <taxon>Laurasiatheria</taxon>
        <taxon>Artiodactyla</taxon>
        <taxon>Whippomorpha</taxon>
        <taxon>Cetacea</taxon>
        <taxon>Mysticeti</taxon>
        <taxon>Balaenopteridae</taxon>
        <taxon>Balaenoptera</taxon>
    </lineage>
</organism>
<evidence type="ECO:0000313" key="4">
    <source>
        <dbReference type="Proteomes" id="UP000437017"/>
    </source>
</evidence>
<dbReference type="GO" id="GO:0003677">
    <property type="term" value="F:DNA binding"/>
    <property type="evidence" value="ECO:0007669"/>
    <property type="project" value="InterPro"/>
</dbReference>
<gene>
    <name evidence="3" type="ORF">E2I00_010357</name>
</gene>
<dbReference type="SUPFAM" id="SSF63763">
    <property type="entry name" value="SAND domain-like"/>
    <property type="match status" value="1"/>
</dbReference>
<dbReference type="OrthoDB" id="1870062at2759"/>
<proteinExistence type="predicted"/>
<evidence type="ECO:0000313" key="3">
    <source>
        <dbReference type="EMBL" id="KAB0396527.1"/>
    </source>
</evidence>
<evidence type="ECO:0000259" key="2">
    <source>
        <dbReference type="PROSITE" id="PS50864"/>
    </source>
</evidence>
<dbReference type="GO" id="GO:0000981">
    <property type="term" value="F:DNA-binding transcription factor activity, RNA polymerase II-specific"/>
    <property type="evidence" value="ECO:0007669"/>
    <property type="project" value="TreeGrafter"/>
</dbReference>
<dbReference type="InterPro" id="IPR036427">
    <property type="entry name" value="Bromodomain-like_sf"/>
</dbReference>
<dbReference type="AlphaFoldDB" id="A0A643C8H1"/>
<name>A0A643C8H1_BALPH</name>
<dbReference type="PANTHER" id="PTHR46386:SF7">
    <property type="entry name" value="SP110 NUCLEAR BODY PROTEIN"/>
    <property type="match status" value="1"/>
</dbReference>
<keyword evidence="4" id="KW-1185">Reference proteome</keyword>
<dbReference type="PROSITE" id="PS50864">
    <property type="entry name" value="SAND"/>
    <property type="match status" value="1"/>
</dbReference>
<dbReference type="InterPro" id="IPR010919">
    <property type="entry name" value="SAND-like_dom_sf"/>
</dbReference>
<accession>A0A643C8H1</accession>
<feature type="domain" description="SAND" evidence="2">
    <location>
        <begin position="63"/>
        <end position="144"/>
    </location>
</feature>
<dbReference type="GO" id="GO:0005634">
    <property type="term" value="C:nucleus"/>
    <property type="evidence" value="ECO:0007669"/>
    <property type="project" value="TreeGrafter"/>
</dbReference>
<reference evidence="3 4" key="1">
    <citation type="journal article" date="2019" name="PLoS ONE">
        <title>Genomic analyses reveal an absence of contemporary introgressive admixture between fin whales and blue whales, despite known hybrids.</title>
        <authorList>
            <person name="Westbury M.V."/>
            <person name="Petersen B."/>
            <person name="Lorenzen E.D."/>
        </authorList>
    </citation>
    <scope>NUCLEOTIDE SEQUENCE [LARGE SCALE GENOMIC DNA]</scope>
    <source>
        <strain evidence="3">FinWhale-01</strain>
    </source>
</reference>
<dbReference type="Proteomes" id="UP000437017">
    <property type="component" value="Unassembled WGS sequence"/>
</dbReference>
<dbReference type="SMART" id="SM00297">
    <property type="entry name" value="BROMO"/>
    <property type="match status" value="1"/>
</dbReference>
<protein>
    <recommendedName>
        <fullName evidence="2">SAND domain-containing protein</fullName>
    </recommendedName>
</protein>
<dbReference type="Pfam" id="PF01342">
    <property type="entry name" value="SAND"/>
    <property type="match status" value="1"/>
</dbReference>
<dbReference type="PANTHER" id="PTHR46386">
    <property type="entry name" value="NUCLEAR BODY PROTEIN SP140"/>
    <property type="match status" value="1"/>
</dbReference>
<dbReference type="InterPro" id="IPR001487">
    <property type="entry name" value="Bromodomain"/>
</dbReference>
<dbReference type="SMART" id="SM00258">
    <property type="entry name" value="SAND"/>
    <property type="match status" value="1"/>
</dbReference>
<dbReference type="EMBL" id="SGJD01002153">
    <property type="protein sequence ID" value="KAB0396527.1"/>
    <property type="molecule type" value="Genomic_DNA"/>
</dbReference>